<comment type="caution">
    <text evidence="3">The sequence shown here is derived from an EMBL/GenBank/DDBJ whole genome shotgun (WGS) entry which is preliminary data.</text>
</comment>
<evidence type="ECO:0000313" key="4">
    <source>
        <dbReference type="Proteomes" id="UP000076154"/>
    </source>
</evidence>
<dbReference type="Proteomes" id="UP000076154">
    <property type="component" value="Unassembled WGS sequence"/>
</dbReference>
<reference evidence="3" key="1">
    <citation type="submission" date="2018-04" db="EMBL/GenBank/DDBJ databases">
        <title>Whole genome sequencing of Hypsizygus marmoreus.</title>
        <authorList>
            <person name="Choi I.-G."/>
            <person name="Min B."/>
            <person name="Kim J.-G."/>
            <person name="Kim S."/>
            <person name="Oh Y.-L."/>
            <person name="Kong W.-S."/>
            <person name="Park H."/>
            <person name="Jeong J."/>
            <person name="Song E.-S."/>
        </authorList>
    </citation>
    <scope>NUCLEOTIDE SEQUENCE [LARGE SCALE GENOMIC DNA]</scope>
    <source>
        <strain evidence="3">51987-8</strain>
    </source>
</reference>
<keyword evidence="2" id="KW-0472">Membrane</keyword>
<accession>A0A369K5H1</accession>
<evidence type="ECO:0000256" key="1">
    <source>
        <dbReference type="SAM" id="MobiDB-lite"/>
    </source>
</evidence>
<feature type="compositionally biased region" description="Polar residues" evidence="1">
    <location>
        <begin position="62"/>
        <end position="77"/>
    </location>
</feature>
<name>A0A369K5H1_HYPMA</name>
<feature type="transmembrane region" description="Helical" evidence="2">
    <location>
        <begin position="36"/>
        <end position="58"/>
    </location>
</feature>
<feature type="region of interest" description="Disordered" evidence="1">
    <location>
        <begin position="58"/>
        <end position="77"/>
    </location>
</feature>
<evidence type="ECO:0000256" key="2">
    <source>
        <dbReference type="SAM" id="Phobius"/>
    </source>
</evidence>
<keyword evidence="2" id="KW-1133">Transmembrane helix</keyword>
<dbReference type="AlphaFoldDB" id="A0A369K5H1"/>
<protein>
    <submittedName>
        <fullName evidence="3">Uncharacterized protein</fullName>
    </submittedName>
</protein>
<dbReference type="InParanoid" id="A0A369K5H1"/>
<proteinExistence type="predicted"/>
<keyword evidence="4" id="KW-1185">Reference proteome</keyword>
<gene>
    <name evidence="3" type="ORF">Hypma_015730</name>
</gene>
<dbReference type="EMBL" id="LUEZ02000010">
    <property type="protein sequence ID" value="RDB29148.1"/>
    <property type="molecule type" value="Genomic_DNA"/>
</dbReference>
<sequence length="139" mass="15585">MRTLLSFMPRRQAKAEAQDAGGYIIAIMAKTSSTRFLAVLFMAAGVYPSAPCILQAGAMPPKTSQPRKFTGPTPSNYKTALPQEKTYDYRITTSRSRRTPSGTWNLNKKVRAKAFELQDSDPQEKTSDSNYELLMNILW</sequence>
<evidence type="ECO:0000313" key="3">
    <source>
        <dbReference type="EMBL" id="RDB29148.1"/>
    </source>
</evidence>
<organism evidence="3 4">
    <name type="scientific">Hypsizygus marmoreus</name>
    <name type="common">White beech mushroom</name>
    <name type="synonym">Agaricus marmoreus</name>
    <dbReference type="NCBI Taxonomy" id="39966"/>
    <lineage>
        <taxon>Eukaryota</taxon>
        <taxon>Fungi</taxon>
        <taxon>Dikarya</taxon>
        <taxon>Basidiomycota</taxon>
        <taxon>Agaricomycotina</taxon>
        <taxon>Agaricomycetes</taxon>
        <taxon>Agaricomycetidae</taxon>
        <taxon>Agaricales</taxon>
        <taxon>Tricholomatineae</taxon>
        <taxon>Lyophyllaceae</taxon>
        <taxon>Hypsizygus</taxon>
    </lineage>
</organism>
<keyword evidence="2" id="KW-0812">Transmembrane</keyword>